<name>A0A8D8S0I4_9HEMI</name>
<evidence type="ECO:0000313" key="1">
    <source>
        <dbReference type="EMBL" id="CAG6661014.1"/>
    </source>
</evidence>
<dbReference type="EMBL" id="HBUF01198451">
    <property type="protein sequence ID" value="CAG6661018.1"/>
    <property type="molecule type" value="Transcribed_RNA"/>
</dbReference>
<proteinExistence type="predicted"/>
<protein>
    <submittedName>
        <fullName evidence="1">Uncharacterized protein</fullName>
    </submittedName>
</protein>
<dbReference type="EMBL" id="HBUF01198449">
    <property type="protein sequence ID" value="CAG6661014.1"/>
    <property type="molecule type" value="Transcribed_RNA"/>
</dbReference>
<reference evidence="1" key="1">
    <citation type="submission" date="2021-05" db="EMBL/GenBank/DDBJ databases">
        <authorList>
            <person name="Alioto T."/>
            <person name="Alioto T."/>
            <person name="Gomez Garrido J."/>
        </authorList>
    </citation>
    <scope>NUCLEOTIDE SEQUENCE</scope>
</reference>
<organism evidence="1">
    <name type="scientific">Cacopsylla melanoneura</name>
    <dbReference type="NCBI Taxonomy" id="428564"/>
    <lineage>
        <taxon>Eukaryota</taxon>
        <taxon>Metazoa</taxon>
        <taxon>Ecdysozoa</taxon>
        <taxon>Arthropoda</taxon>
        <taxon>Hexapoda</taxon>
        <taxon>Insecta</taxon>
        <taxon>Pterygota</taxon>
        <taxon>Neoptera</taxon>
        <taxon>Paraneoptera</taxon>
        <taxon>Hemiptera</taxon>
        <taxon>Sternorrhyncha</taxon>
        <taxon>Psylloidea</taxon>
        <taxon>Psyllidae</taxon>
        <taxon>Psyllinae</taxon>
        <taxon>Cacopsylla</taxon>
    </lineage>
</organism>
<sequence length="107" mass="11639">MFWLAGVRHLHQMTLPPGQTQWERVPVAYDFVPGANSPSPQTGLQGEGSVSVGYASEQVPQWCSTGISSSWHEGQGQRALRIPLEVETVLGAAFSLWPRLLAGRLPS</sequence>
<dbReference type="AlphaFoldDB" id="A0A8D8S0I4"/>
<dbReference type="EMBL" id="HBUF01535085">
    <property type="protein sequence ID" value="CAG6753045.1"/>
    <property type="molecule type" value="Transcribed_RNA"/>
</dbReference>
<dbReference type="EMBL" id="HBUF01198450">
    <property type="protein sequence ID" value="CAG6661016.1"/>
    <property type="molecule type" value="Transcribed_RNA"/>
</dbReference>
<accession>A0A8D8S0I4</accession>